<evidence type="ECO:0000256" key="4">
    <source>
        <dbReference type="ARBA" id="ARBA00023125"/>
    </source>
</evidence>
<gene>
    <name evidence="7" type="ORF">HPB48_023608</name>
</gene>
<dbReference type="PROSITE" id="PS50950">
    <property type="entry name" value="ZF_THAP"/>
    <property type="match status" value="1"/>
</dbReference>
<evidence type="ECO:0000256" key="2">
    <source>
        <dbReference type="ARBA" id="ARBA00022771"/>
    </source>
</evidence>
<organism evidence="7 8">
    <name type="scientific">Haemaphysalis longicornis</name>
    <name type="common">Bush tick</name>
    <dbReference type="NCBI Taxonomy" id="44386"/>
    <lineage>
        <taxon>Eukaryota</taxon>
        <taxon>Metazoa</taxon>
        <taxon>Ecdysozoa</taxon>
        <taxon>Arthropoda</taxon>
        <taxon>Chelicerata</taxon>
        <taxon>Arachnida</taxon>
        <taxon>Acari</taxon>
        <taxon>Parasitiformes</taxon>
        <taxon>Ixodida</taxon>
        <taxon>Ixodoidea</taxon>
        <taxon>Ixodidae</taxon>
        <taxon>Haemaphysalinae</taxon>
        <taxon>Haemaphysalis</taxon>
    </lineage>
</organism>
<keyword evidence="1" id="KW-0479">Metal-binding</keyword>
<dbReference type="Pfam" id="PF05485">
    <property type="entry name" value="THAP"/>
    <property type="match status" value="1"/>
</dbReference>
<feature type="domain" description="THAP-type" evidence="6">
    <location>
        <begin position="1"/>
        <end position="68"/>
    </location>
</feature>
<keyword evidence="8" id="KW-1185">Reference proteome</keyword>
<evidence type="ECO:0000313" key="8">
    <source>
        <dbReference type="Proteomes" id="UP000821853"/>
    </source>
</evidence>
<name>A0A9J6H5N0_HAELO</name>
<keyword evidence="2 5" id="KW-0863">Zinc-finger</keyword>
<dbReference type="InterPro" id="IPR038441">
    <property type="entry name" value="THAP_Znf_sf"/>
</dbReference>
<evidence type="ECO:0000256" key="3">
    <source>
        <dbReference type="ARBA" id="ARBA00022833"/>
    </source>
</evidence>
<dbReference type="Proteomes" id="UP000821853">
    <property type="component" value="Unassembled WGS sequence"/>
</dbReference>
<comment type="caution">
    <text evidence="7">The sequence shown here is derived from an EMBL/GenBank/DDBJ whole genome shotgun (WGS) entry which is preliminary data.</text>
</comment>
<keyword evidence="3" id="KW-0862">Zinc</keyword>
<keyword evidence="4 5" id="KW-0238">DNA-binding</keyword>
<proteinExistence type="predicted"/>
<dbReference type="EMBL" id="JABSTR010000788">
    <property type="protein sequence ID" value="KAH9382971.1"/>
    <property type="molecule type" value="Genomic_DNA"/>
</dbReference>
<protein>
    <recommendedName>
        <fullName evidence="6">THAP-type domain-containing protein</fullName>
    </recommendedName>
</protein>
<dbReference type="Gene3D" id="6.20.210.20">
    <property type="entry name" value="THAP domain"/>
    <property type="match status" value="1"/>
</dbReference>
<evidence type="ECO:0000256" key="5">
    <source>
        <dbReference type="PROSITE-ProRule" id="PRU00309"/>
    </source>
</evidence>
<dbReference type="OrthoDB" id="6513675at2759"/>
<evidence type="ECO:0000313" key="7">
    <source>
        <dbReference type="EMBL" id="KAH9382971.1"/>
    </source>
</evidence>
<dbReference type="AlphaFoldDB" id="A0A9J6H5N0"/>
<dbReference type="SUPFAM" id="SSF57716">
    <property type="entry name" value="Glucocorticoid receptor-like (DNA-binding domain)"/>
    <property type="match status" value="1"/>
</dbReference>
<evidence type="ECO:0000256" key="1">
    <source>
        <dbReference type="ARBA" id="ARBA00022723"/>
    </source>
</evidence>
<dbReference type="VEuPathDB" id="VectorBase:HLOH_060184"/>
<sequence length="68" mass="7901">MVKCFVPLCNSGYKSCGMKYSLFKPPNDEAGLEAWRQAIARKDRVLQKNDRVCERHFCTTFHSQDLEC</sequence>
<reference evidence="7 8" key="1">
    <citation type="journal article" date="2020" name="Cell">
        <title>Large-Scale Comparative Analyses of Tick Genomes Elucidate Their Genetic Diversity and Vector Capacities.</title>
        <authorList>
            <consortium name="Tick Genome and Microbiome Consortium (TIGMIC)"/>
            <person name="Jia N."/>
            <person name="Wang J."/>
            <person name="Shi W."/>
            <person name="Du L."/>
            <person name="Sun Y."/>
            <person name="Zhan W."/>
            <person name="Jiang J.F."/>
            <person name="Wang Q."/>
            <person name="Zhang B."/>
            <person name="Ji P."/>
            <person name="Bell-Sakyi L."/>
            <person name="Cui X.M."/>
            <person name="Yuan T.T."/>
            <person name="Jiang B.G."/>
            <person name="Yang W.F."/>
            <person name="Lam T.T."/>
            <person name="Chang Q.C."/>
            <person name="Ding S.J."/>
            <person name="Wang X.J."/>
            <person name="Zhu J.G."/>
            <person name="Ruan X.D."/>
            <person name="Zhao L."/>
            <person name="Wei J.T."/>
            <person name="Ye R.Z."/>
            <person name="Que T.C."/>
            <person name="Du C.H."/>
            <person name="Zhou Y.H."/>
            <person name="Cheng J.X."/>
            <person name="Dai P.F."/>
            <person name="Guo W.B."/>
            <person name="Han X.H."/>
            <person name="Huang E.J."/>
            <person name="Li L.F."/>
            <person name="Wei W."/>
            <person name="Gao Y.C."/>
            <person name="Liu J.Z."/>
            <person name="Shao H.Z."/>
            <person name="Wang X."/>
            <person name="Wang C.C."/>
            <person name="Yang T.C."/>
            <person name="Huo Q.B."/>
            <person name="Li W."/>
            <person name="Chen H.Y."/>
            <person name="Chen S.E."/>
            <person name="Zhou L.G."/>
            <person name="Ni X.B."/>
            <person name="Tian J.H."/>
            <person name="Sheng Y."/>
            <person name="Liu T."/>
            <person name="Pan Y.S."/>
            <person name="Xia L.Y."/>
            <person name="Li J."/>
            <person name="Zhao F."/>
            <person name="Cao W.C."/>
        </authorList>
    </citation>
    <scope>NUCLEOTIDE SEQUENCE [LARGE SCALE GENOMIC DNA]</scope>
    <source>
        <strain evidence="7">HaeL-2018</strain>
    </source>
</reference>
<dbReference type="InterPro" id="IPR006612">
    <property type="entry name" value="THAP_Znf"/>
</dbReference>
<dbReference type="GO" id="GO:0003677">
    <property type="term" value="F:DNA binding"/>
    <property type="evidence" value="ECO:0007669"/>
    <property type="project" value="UniProtKB-UniRule"/>
</dbReference>
<evidence type="ECO:0000259" key="6">
    <source>
        <dbReference type="PROSITE" id="PS50950"/>
    </source>
</evidence>
<accession>A0A9J6H5N0</accession>
<dbReference type="GO" id="GO:0008270">
    <property type="term" value="F:zinc ion binding"/>
    <property type="evidence" value="ECO:0007669"/>
    <property type="project" value="UniProtKB-KW"/>
</dbReference>